<keyword evidence="3" id="KW-1185">Reference proteome</keyword>
<dbReference type="EMBL" id="OZ075131">
    <property type="protein sequence ID" value="CAL4981594.1"/>
    <property type="molecule type" value="Genomic_DNA"/>
</dbReference>
<protein>
    <submittedName>
        <fullName evidence="2">Uncharacterized protein</fullName>
    </submittedName>
</protein>
<gene>
    <name evidence="2" type="ORF">URODEC1_LOCUS56209</name>
</gene>
<dbReference type="AlphaFoldDB" id="A0ABC9AMZ7"/>
<feature type="region of interest" description="Disordered" evidence="1">
    <location>
        <begin position="1"/>
        <end position="68"/>
    </location>
</feature>
<organism evidence="2 3">
    <name type="scientific">Urochloa decumbens</name>
    <dbReference type="NCBI Taxonomy" id="240449"/>
    <lineage>
        <taxon>Eukaryota</taxon>
        <taxon>Viridiplantae</taxon>
        <taxon>Streptophyta</taxon>
        <taxon>Embryophyta</taxon>
        <taxon>Tracheophyta</taxon>
        <taxon>Spermatophyta</taxon>
        <taxon>Magnoliopsida</taxon>
        <taxon>Liliopsida</taxon>
        <taxon>Poales</taxon>
        <taxon>Poaceae</taxon>
        <taxon>PACMAD clade</taxon>
        <taxon>Panicoideae</taxon>
        <taxon>Panicodae</taxon>
        <taxon>Paniceae</taxon>
        <taxon>Melinidinae</taxon>
        <taxon>Urochloa</taxon>
    </lineage>
</organism>
<reference evidence="3" key="1">
    <citation type="submission" date="2024-06" db="EMBL/GenBank/DDBJ databases">
        <authorList>
            <person name="Ryan C."/>
        </authorList>
    </citation>
    <scope>NUCLEOTIDE SEQUENCE [LARGE SCALE GENOMIC DNA]</scope>
</reference>
<evidence type="ECO:0000256" key="1">
    <source>
        <dbReference type="SAM" id="MobiDB-lite"/>
    </source>
</evidence>
<sequence length="90" mass="9352">MADADPSVPGGYFMGRPSNMPPEQQPQAAAAAESKPANTQTPGDYFMGTPENLRTQGTAAEPAQPTGDLKKSRSFLECLPCLGGGQQVAN</sequence>
<dbReference type="Proteomes" id="UP001497457">
    <property type="component" value="Chromosome 21rd"/>
</dbReference>
<name>A0ABC9AMZ7_9POAL</name>
<reference evidence="2 3" key="2">
    <citation type="submission" date="2024-10" db="EMBL/GenBank/DDBJ databases">
        <authorList>
            <person name="Ryan C."/>
        </authorList>
    </citation>
    <scope>NUCLEOTIDE SEQUENCE [LARGE SCALE GENOMIC DNA]</scope>
</reference>
<accession>A0ABC9AMZ7</accession>
<evidence type="ECO:0000313" key="2">
    <source>
        <dbReference type="EMBL" id="CAL4981594.1"/>
    </source>
</evidence>
<proteinExistence type="predicted"/>
<evidence type="ECO:0000313" key="3">
    <source>
        <dbReference type="Proteomes" id="UP001497457"/>
    </source>
</evidence>